<name>A0A833L202_UNCSA</name>
<dbReference type="PROSITE" id="PS00767">
    <property type="entry name" value="THF_DHG_CYH_2"/>
    <property type="match status" value="1"/>
</dbReference>
<dbReference type="InterPro" id="IPR036291">
    <property type="entry name" value="NAD(P)-bd_dom_sf"/>
</dbReference>
<comment type="catalytic activity">
    <reaction evidence="12">
        <text>(6R)-5,10-methenyltetrahydrofolate + H2O = (6R)-10-formyltetrahydrofolate + H(+)</text>
        <dbReference type="Rhea" id="RHEA:23700"/>
        <dbReference type="ChEBI" id="CHEBI:15377"/>
        <dbReference type="ChEBI" id="CHEBI:15378"/>
        <dbReference type="ChEBI" id="CHEBI:57455"/>
        <dbReference type="ChEBI" id="CHEBI:195366"/>
        <dbReference type="EC" id="3.5.4.9"/>
    </reaction>
</comment>
<dbReference type="GO" id="GO:0004488">
    <property type="term" value="F:methylenetetrahydrofolate dehydrogenase (NADP+) activity"/>
    <property type="evidence" value="ECO:0007669"/>
    <property type="project" value="UniProtKB-UniRule"/>
</dbReference>
<evidence type="ECO:0000256" key="3">
    <source>
        <dbReference type="ARBA" id="ARBA00022563"/>
    </source>
</evidence>
<dbReference type="Proteomes" id="UP000488506">
    <property type="component" value="Unassembled WGS sequence"/>
</dbReference>
<comment type="function">
    <text evidence="12">Catalyzes the oxidation of 5,10-methylenetetrahydrofolate to 5,10-methenyltetrahydrofolate and then the hydrolysis of 5,10-methenyltetrahydrofolate to 10-formyltetrahydrofolate.</text>
</comment>
<keyword evidence="11 12" id="KW-0511">Multifunctional enzyme</keyword>
<evidence type="ECO:0000256" key="10">
    <source>
        <dbReference type="ARBA" id="ARBA00023167"/>
    </source>
</evidence>
<dbReference type="Pfam" id="PF00763">
    <property type="entry name" value="THF_DHG_CYH"/>
    <property type="match status" value="1"/>
</dbReference>
<evidence type="ECO:0000256" key="7">
    <source>
        <dbReference type="ARBA" id="ARBA00022857"/>
    </source>
</evidence>
<dbReference type="HAMAP" id="MF_01576">
    <property type="entry name" value="THF_DHG_CYH"/>
    <property type="match status" value="1"/>
</dbReference>
<evidence type="ECO:0000313" key="16">
    <source>
        <dbReference type="Proteomes" id="UP000488506"/>
    </source>
</evidence>
<dbReference type="InterPro" id="IPR046346">
    <property type="entry name" value="Aminoacid_DH-like_N_sf"/>
</dbReference>
<evidence type="ECO:0000256" key="1">
    <source>
        <dbReference type="ARBA" id="ARBA00004777"/>
    </source>
</evidence>
<keyword evidence="5 12" id="KW-0658">Purine biosynthesis</keyword>
<keyword evidence="10 12" id="KW-0486">Methionine biosynthesis</keyword>
<dbReference type="EC" id="3.5.4.9" evidence="12"/>
<dbReference type="UniPathway" id="UPA00193"/>
<evidence type="ECO:0000313" key="15">
    <source>
        <dbReference type="EMBL" id="KAF0134906.1"/>
    </source>
</evidence>
<feature type="binding site" evidence="12">
    <location>
        <position position="232"/>
    </location>
    <ligand>
        <name>NADP(+)</name>
        <dbReference type="ChEBI" id="CHEBI:58349"/>
    </ligand>
</feature>
<dbReference type="EMBL" id="WPAF01000003">
    <property type="protein sequence ID" value="KAF0134906.1"/>
    <property type="molecule type" value="Genomic_DNA"/>
</dbReference>
<comment type="catalytic activity">
    <reaction evidence="12">
        <text>(6R)-5,10-methylene-5,6,7,8-tetrahydrofolate + NADP(+) = (6R)-5,10-methenyltetrahydrofolate + NADPH</text>
        <dbReference type="Rhea" id="RHEA:22812"/>
        <dbReference type="ChEBI" id="CHEBI:15636"/>
        <dbReference type="ChEBI" id="CHEBI:57455"/>
        <dbReference type="ChEBI" id="CHEBI:57783"/>
        <dbReference type="ChEBI" id="CHEBI:58349"/>
        <dbReference type="EC" id="1.5.1.5"/>
    </reaction>
</comment>
<evidence type="ECO:0000256" key="8">
    <source>
        <dbReference type="ARBA" id="ARBA00023002"/>
    </source>
</evidence>
<evidence type="ECO:0000256" key="9">
    <source>
        <dbReference type="ARBA" id="ARBA00023102"/>
    </source>
</evidence>
<gene>
    <name evidence="12" type="primary">folD</name>
    <name evidence="15" type="ORF">FD145_287</name>
</gene>
<dbReference type="GO" id="GO:0005829">
    <property type="term" value="C:cytosol"/>
    <property type="evidence" value="ECO:0007669"/>
    <property type="project" value="TreeGrafter"/>
</dbReference>
<dbReference type="PROSITE" id="PS00766">
    <property type="entry name" value="THF_DHG_CYH_1"/>
    <property type="match status" value="1"/>
</dbReference>
<dbReference type="Gene3D" id="3.40.50.10860">
    <property type="entry name" value="Leucine Dehydrogenase, chain A, domain 1"/>
    <property type="match status" value="1"/>
</dbReference>
<dbReference type="EC" id="1.5.1.5" evidence="12"/>
<sequence length="282" mass="30109">MAVIINGKNIADSIKEELKEKIEKLKLQTGITPKLSVILVGDNPASCSYVKGKEKACREAGIISNTVKFSSEASEKEIIQAIEKLNTDDENHGILVQLPLPKNLNENKIINSVNPEKDVDGLHVNTMGKLLKGMKTKFYPCTPMGVVELILSTGMALEGKEVVVVGRSNIVGKPLALMLLEKNATVTICHSKTKDLKGVCSRADILVAAVGRSGMIKSDWIKKGATVIDVGINRVDGKLVGDVDFENVKEMAGYISPVPGGVGPMTIAMLLKNTFISAAGSA</sequence>
<dbReference type="InterPro" id="IPR000672">
    <property type="entry name" value="THF_DH/CycHdrlase"/>
</dbReference>
<keyword evidence="7 12" id="KW-0521">NADP</keyword>
<comment type="caution">
    <text evidence="15">The sequence shown here is derived from an EMBL/GenBank/DDBJ whole genome shotgun (WGS) entry which is preliminary data.</text>
</comment>
<organism evidence="15 16">
    <name type="scientific">Candidatus Saganbacteria bacterium</name>
    <dbReference type="NCBI Taxonomy" id="2575572"/>
    <lineage>
        <taxon>Bacteria</taxon>
        <taxon>Bacillati</taxon>
        <taxon>Saganbacteria</taxon>
    </lineage>
</organism>
<evidence type="ECO:0000256" key="2">
    <source>
        <dbReference type="ARBA" id="ARBA00011738"/>
    </source>
</evidence>
<dbReference type="InterPro" id="IPR020631">
    <property type="entry name" value="THF_DH/CycHdrlase_NAD-bd_dom"/>
</dbReference>
<dbReference type="FunFam" id="3.40.50.10860:FF:000005">
    <property type="entry name" value="C-1-tetrahydrofolate synthase, cytoplasmic, putative"/>
    <property type="match status" value="1"/>
</dbReference>
<keyword evidence="4 12" id="KW-0028">Amino-acid biosynthesis</keyword>
<comment type="caution">
    <text evidence="12">Lacks conserved residue(s) required for the propagation of feature annotation.</text>
</comment>
<dbReference type="GO" id="GO:0035999">
    <property type="term" value="P:tetrahydrofolate interconversion"/>
    <property type="evidence" value="ECO:0007669"/>
    <property type="project" value="UniProtKB-UniRule"/>
</dbReference>
<comment type="similarity">
    <text evidence="12">Belongs to the tetrahydrofolate dehydrogenase/cyclohydrolase family.</text>
</comment>
<dbReference type="CDD" id="cd01080">
    <property type="entry name" value="NAD_bind_m-THF_DH_Cyclohyd"/>
    <property type="match status" value="1"/>
</dbReference>
<keyword evidence="8 12" id="KW-0560">Oxidoreductase</keyword>
<evidence type="ECO:0000259" key="14">
    <source>
        <dbReference type="Pfam" id="PF02882"/>
    </source>
</evidence>
<dbReference type="InterPro" id="IPR020867">
    <property type="entry name" value="THF_DH/CycHdrlase_CS"/>
</dbReference>
<dbReference type="GO" id="GO:0006164">
    <property type="term" value="P:purine nucleotide biosynthetic process"/>
    <property type="evidence" value="ECO:0007669"/>
    <property type="project" value="UniProtKB-KW"/>
</dbReference>
<dbReference type="SUPFAM" id="SSF51735">
    <property type="entry name" value="NAD(P)-binding Rossmann-fold domains"/>
    <property type="match status" value="1"/>
</dbReference>
<dbReference type="FunFam" id="3.40.50.720:FF:000094">
    <property type="entry name" value="Bifunctional protein FolD"/>
    <property type="match status" value="1"/>
</dbReference>
<evidence type="ECO:0000256" key="4">
    <source>
        <dbReference type="ARBA" id="ARBA00022605"/>
    </source>
</evidence>
<dbReference type="Gene3D" id="3.40.50.720">
    <property type="entry name" value="NAD(P)-binding Rossmann-like Domain"/>
    <property type="match status" value="1"/>
</dbReference>
<protein>
    <recommendedName>
        <fullName evidence="12">Bifunctional protein FolD</fullName>
    </recommendedName>
    <domain>
        <recommendedName>
            <fullName evidence="12">Methylenetetrahydrofolate dehydrogenase</fullName>
            <ecNumber evidence="12">1.5.1.5</ecNumber>
        </recommendedName>
    </domain>
    <domain>
        <recommendedName>
            <fullName evidence="12">Methenyltetrahydrofolate cyclohydrolase</fullName>
            <ecNumber evidence="12">3.5.4.9</ecNumber>
        </recommendedName>
    </domain>
</protein>
<dbReference type="SUPFAM" id="SSF53223">
    <property type="entry name" value="Aminoacid dehydrogenase-like, N-terminal domain"/>
    <property type="match status" value="1"/>
</dbReference>
<proteinExistence type="inferred from homology"/>
<dbReference type="PRINTS" id="PR00085">
    <property type="entry name" value="THFDHDRGNASE"/>
</dbReference>
<comment type="pathway">
    <text evidence="1 12">One-carbon metabolism; tetrahydrofolate interconversion.</text>
</comment>
<feature type="binding site" evidence="12">
    <location>
        <begin position="166"/>
        <end position="168"/>
    </location>
    <ligand>
        <name>NADP(+)</name>
        <dbReference type="ChEBI" id="CHEBI:58349"/>
    </ligand>
</feature>
<comment type="subunit">
    <text evidence="2 12">Homodimer.</text>
</comment>
<dbReference type="PANTHER" id="PTHR48099:SF5">
    <property type="entry name" value="C-1-TETRAHYDROFOLATE SYNTHASE, CYTOPLASMIC"/>
    <property type="match status" value="1"/>
</dbReference>
<feature type="domain" description="Tetrahydrofolate dehydrogenase/cyclohydrolase NAD(P)-binding" evidence="14">
    <location>
        <begin position="140"/>
        <end position="278"/>
    </location>
</feature>
<keyword evidence="3 12" id="KW-0554">One-carbon metabolism</keyword>
<accession>A0A833L202</accession>
<dbReference type="GO" id="GO:0004477">
    <property type="term" value="F:methenyltetrahydrofolate cyclohydrolase activity"/>
    <property type="evidence" value="ECO:0007669"/>
    <property type="project" value="UniProtKB-UniRule"/>
</dbReference>
<evidence type="ECO:0000256" key="11">
    <source>
        <dbReference type="ARBA" id="ARBA00023268"/>
    </source>
</evidence>
<feature type="domain" description="Tetrahydrofolate dehydrogenase/cyclohydrolase catalytic" evidence="13">
    <location>
        <begin position="5"/>
        <end position="120"/>
    </location>
</feature>
<dbReference type="Pfam" id="PF02882">
    <property type="entry name" value="THF_DHG_CYH_C"/>
    <property type="match status" value="1"/>
</dbReference>
<dbReference type="AlphaFoldDB" id="A0A833L202"/>
<reference evidence="15 16" key="1">
    <citation type="submission" date="2019-12" db="EMBL/GenBank/DDBJ databases">
        <authorList>
            <person name="Wolfe R."/>
            <person name="Danczak R."/>
            <person name="Wilkins M."/>
        </authorList>
    </citation>
    <scope>NUCLEOTIDE SEQUENCE [LARGE SCALE GENOMIC DNA]</scope>
    <source>
        <strain evidence="15">X2_MaxBin.013</strain>
    </source>
</reference>
<evidence type="ECO:0000259" key="13">
    <source>
        <dbReference type="Pfam" id="PF00763"/>
    </source>
</evidence>
<dbReference type="NCBIfam" id="NF010783">
    <property type="entry name" value="PRK14186.1"/>
    <property type="match status" value="1"/>
</dbReference>
<keyword evidence="9 12" id="KW-0368">Histidine biosynthesis</keyword>
<dbReference type="PANTHER" id="PTHR48099">
    <property type="entry name" value="C-1-TETRAHYDROFOLATE SYNTHASE, CYTOPLASMIC-RELATED"/>
    <property type="match status" value="1"/>
</dbReference>
<evidence type="ECO:0000256" key="5">
    <source>
        <dbReference type="ARBA" id="ARBA00022755"/>
    </source>
</evidence>
<evidence type="ECO:0000256" key="12">
    <source>
        <dbReference type="HAMAP-Rule" id="MF_01576"/>
    </source>
</evidence>
<keyword evidence="6 12" id="KW-0378">Hydrolase</keyword>
<evidence type="ECO:0000256" key="6">
    <source>
        <dbReference type="ARBA" id="ARBA00022801"/>
    </source>
</evidence>
<dbReference type="GO" id="GO:0000105">
    <property type="term" value="P:L-histidine biosynthetic process"/>
    <property type="evidence" value="ECO:0007669"/>
    <property type="project" value="UniProtKB-KW"/>
</dbReference>
<dbReference type="GO" id="GO:0009086">
    <property type="term" value="P:methionine biosynthetic process"/>
    <property type="evidence" value="ECO:0007669"/>
    <property type="project" value="UniProtKB-KW"/>
</dbReference>
<dbReference type="InterPro" id="IPR020630">
    <property type="entry name" value="THF_DH/CycHdrlase_cat_dom"/>
</dbReference>